<reference evidence="2" key="1">
    <citation type="submission" date="2020-02" db="EMBL/GenBank/DDBJ databases">
        <authorList>
            <person name="Olsen N.S."/>
            <person name="Forero-Junco L."/>
            <person name="Kot W."/>
            <person name="Hansen L.H."/>
        </authorList>
    </citation>
    <scope>NUCLEOTIDE SEQUENCE [LARGE SCALE GENOMIC DNA]</scope>
</reference>
<dbReference type="Proteomes" id="UP000501773">
    <property type="component" value="Segment"/>
</dbReference>
<proteinExistence type="predicted"/>
<dbReference type="EMBL" id="MT119360">
    <property type="protein sequence ID" value="QIQ66212.1"/>
    <property type="molecule type" value="Genomic_DNA"/>
</dbReference>
<name>A0A6G9LNW5_9CAUD</name>
<keyword evidence="2" id="KW-1185">Reference proteome</keyword>
<evidence type="ECO:0000313" key="2">
    <source>
        <dbReference type="Proteomes" id="UP000501773"/>
    </source>
</evidence>
<evidence type="ECO:0000313" key="1">
    <source>
        <dbReference type="EMBL" id="QIQ66212.1"/>
    </source>
</evidence>
<protein>
    <submittedName>
        <fullName evidence="1">Uncharacterized protein</fullName>
    </submittedName>
</protein>
<organism evidence="1 2">
    <name type="scientific">Enterococcus phage nattely</name>
    <dbReference type="NCBI Taxonomy" id="2719593"/>
    <lineage>
        <taxon>Viruses</taxon>
        <taxon>Duplodnaviria</taxon>
        <taxon>Heunggongvirae</taxon>
        <taxon>Uroviricota</taxon>
        <taxon>Caudoviricetes</taxon>
        <taxon>Andrewesvirinae</taxon>
        <taxon>Vipetofemvirus</taxon>
        <taxon>Vipetofemvirus nattely</taxon>
    </lineage>
</organism>
<accession>A0A6G9LNW5</accession>
<gene>
    <name evidence="1" type="ORF">nattely_45</name>
</gene>
<sequence length="160" mass="19174">MVNVMNRRIEGPLKHIIDDKNRYLARDVNFVPKLKDELIKTFRLLCDGDDNVRLVYDTHFKQSYIFHARKDGNLIFPILGFSLQQNEDEICETIFDPYKMRYNYNVYIIVHIFGEEIYQLSIDQISVFHDEKGEEIPIEIKFLNGNTREFSRYNKLLDLF</sequence>